<dbReference type="InterPro" id="IPR050275">
    <property type="entry name" value="PGM_Phosphatase"/>
</dbReference>
<evidence type="ECO:0000313" key="3">
    <source>
        <dbReference type="EMBL" id="GGH74582.1"/>
    </source>
</evidence>
<dbReference type="SMART" id="SM00855">
    <property type="entry name" value="PGAM"/>
    <property type="match status" value="1"/>
</dbReference>
<feature type="active site" description="Tele-phosphohistidine intermediate" evidence="1">
    <location>
        <position position="9"/>
    </location>
</feature>
<dbReference type="PANTHER" id="PTHR48100">
    <property type="entry name" value="BROAD-SPECIFICITY PHOSPHATASE YOR283W-RELATED"/>
    <property type="match status" value="1"/>
</dbReference>
<reference evidence="3" key="1">
    <citation type="journal article" date="2014" name="Int. J. Syst. Evol. Microbiol.">
        <title>Complete genome sequence of Corynebacterium casei LMG S-19264T (=DSM 44701T), isolated from a smear-ripened cheese.</title>
        <authorList>
            <consortium name="US DOE Joint Genome Institute (JGI-PGF)"/>
            <person name="Walter F."/>
            <person name="Albersmeier A."/>
            <person name="Kalinowski J."/>
            <person name="Ruckert C."/>
        </authorList>
    </citation>
    <scope>NUCLEOTIDE SEQUENCE</scope>
    <source>
        <strain evidence="3">CGMCC 1.12360</strain>
    </source>
</reference>
<feature type="active site" description="Proton donor/acceptor" evidence="1">
    <location>
        <position position="82"/>
    </location>
</feature>
<dbReference type="PANTHER" id="PTHR48100:SF1">
    <property type="entry name" value="HISTIDINE PHOSPHATASE FAMILY PROTEIN-RELATED"/>
    <property type="match status" value="1"/>
</dbReference>
<dbReference type="Gene3D" id="3.40.50.1240">
    <property type="entry name" value="Phosphoglycerate mutase-like"/>
    <property type="match status" value="1"/>
</dbReference>
<dbReference type="AlphaFoldDB" id="A0A8J3EKG6"/>
<keyword evidence="4" id="KW-1185">Reference proteome</keyword>
<dbReference type="GO" id="GO:0016791">
    <property type="term" value="F:phosphatase activity"/>
    <property type="evidence" value="ECO:0007669"/>
    <property type="project" value="TreeGrafter"/>
</dbReference>
<organism evidence="3 4">
    <name type="scientific">Compostibacillus humi</name>
    <dbReference type="NCBI Taxonomy" id="1245525"/>
    <lineage>
        <taxon>Bacteria</taxon>
        <taxon>Bacillati</taxon>
        <taxon>Bacillota</taxon>
        <taxon>Bacilli</taxon>
        <taxon>Bacillales</taxon>
        <taxon>Bacillaceae</taxon>
        <taxon>Compostibacillus</taxon>
    </lineage>
</organism>
<feature type="binding site" evidence="2">
    <location>
        <position position="58"/>
    </location>
    <ligand>
        <name>substrate</name>
    </ligand>
</feature>
<dbReference type="Proteomes" id="UP000602050">
    <property type="component" value="Unassembled WGS sequence"/>
</dbReference>
<name>A0A8J3EKG6_9BACI</name>
<accession>A0A8J3EKG6</accession>
<evidence type="ECO:0000313" key="4">
    <source>
        <dbReference type="Proteomes" id="UP000602050"/>
    </source>
</evidence>
<dbReference type="EMBL" id="BMEV01000019">
    <property type="protein sequence ID" value="GGH74582.1"/>
    <property type="molecule type" value="Genomic_DNA"/>
</dbReference>
<gene>
    <name evidence="3" type="ORF">GCM10010978_13600</name>
</gene>
<dbReference type="GO" id="GO:0005737">
    <property type="term" value="C:cytoplasm"/>
    <property type="evidence" value="ECO:0007669"/>
    <property type="project" value="TreeGrafter"/>
</dbReference>
<dbReference type="RefSeq" id="WP_188391632.1">
    <property type="nucleotide sequence ID" value="NZ_BMEV01000019.1"/>
</dbReference>
<feature type="binding site" evidence="2">
    <location>
        <begin position="8"/>
        <end position="15"/>
    </location>
    <ligand>
        <name>substrate</name>
    </ligand>
</feature>
<dbReference type="SUPFAM" id="SSF53254">
    <property type="entry name" value="Phosphoglycerate mutase-like"/>
    <property type="match status" value="1"/>
</dbReference>
<protein>
    <submittedName>
        <fullName evidence="3">Phosphatase</fullName>
    </submittedName>
</protein>
<proteinExistence type="predicted"/>
<sequence length="207" mass="23572">MLNLFFVRHGETEWNVERRLQGRLDSKLTSKGIHDARLLAKRLATTEFEAVISSPSNRAVHTAKILTENRSLSIVTDERLMEIHLGHWQGKTIDEIQTIDSKKYDCYVNHPHQYKRDDGGEDFLDVKDRLEEFLASVEEKHDSGNVLIVTHGVVVKVLQLICKNLPLNRLWDPPEIDGTSLTIVQSSQGERKLIMEGDVAHKRVSVG</sequence>
<dbReference type="InterPro" id="IPR013078">
    <property type="entry name" value="His_Pase_superF_clade-1"/>
</dbReference>
<evidence type="ECO:0000256" key="2">
    <source>
        <dbReference type="PIRSR" id="PIRSR613078-2"/>
    </source>
</evidence>
<evidence type="ECO:0000256" key="1">
    <source>
        <dbReference type="PIRSR" id="PIRSR613078-1"/>
    </source>
</evidence>
<dbReference type="Pfam" id="PF00300">
    <property type="entry name" value="His_Phos_1"/>
    <property type="match status" value="1"/>
</dbReference>
<reference evidence="3" key="2">
    <citation type="submission" date="2020-09" db="EMBL/GenBank/DDBJ databases">
        <authorList>
            <person name="Sun Q."/>
            <person name="Zhou Y."/>
        </authorList>
    </citation>
    <scope>NUCLEOTIDE SEQUENCE</scope>
    <source>
        <strain evidence="3">CGMCC 1.12360</strain>
    </source>
</reference>
<dbReference type="InterPro" id="IPR029033">
    <property type="entry name" value="His_PPase_superfam"/>
</dbReference>
<comment type="caution">
    <text evidence="3">The sequence shown here is derived from an EMBL/GenBank/DDBJ whole genome shotgun (WGS) entry which is preliminary data.</text>
</comment>
<dbReference type="CDD" id="cd07067">
    <property type="entry name" value="HP_PGM_like"/>
    <property type="match status" value="1"/>
</dbReference>